<dbReference type="Gene3D" id="2.40.30.170">
    <property type="match status" value="1"/>
</dbReference>
<organism evidence="7 8">
    <name type="scientific">Rhodocytophaga aerolata</name>
    <dbReference type="NCBI Taxonomy" id="455078"/>
    <lineage>
        <taxon>Bacteria</taxon>
        <taxon>Pseudomonadati</taxon>
        <taxon>Bacteroidota</taxon>
        <taxon>Cytophagia</taxon>
        <taxon>Cytophagales</taxon>
        <taxon>Rhodocytophagaceae</taxon>
        <taxon>Rhodocytophaga</taxon>
    </lineage>
</organism>
<evidence type="ECO:0000259" key="5">
    <source>
        <dbReference type="Pfam" id="PF25967"/>
    </source>
</evidence>
<dbReference type="Proteomes" id="UP001168528">
    <property type="component" value="Unassembled WGS sequence"/>
</dbReference>
<evidence type="ECO:0000256" key="1">
    <source>
        <dbReference type="ARBA" id="ARBA00009477"/>
    </source>
</evidence>
<dbReference type="Gene3D" id="1.10.287.470">
    <property type="entry name" value="Helix hairpin bin"/>
    <property type="match status" value="1"/>
</dbReference>
<keyword evidence="8" id="KW-1185">Reference proteome</keyword>
<dbReference type="Pfam" id="PF25973">
    <property type="entry name" value="BSH_CzcB"/>
    <property type="match status" value="1"/>
</dbReference>
<dbReference type="InterPro" id="IPR006143">
    <property type="entry name" value="RND_pump_MFP"/>
</dbReference>
<evidence type="ECO:0000313" key="7">
    <source>
        <dbReference type="EMBL" id="MDO1451147.1"/>
    </source>
</evidence>
<feature type="domain" description="CzcB-like barrel-sandwich hybrid" evidence="6">
    <location>
        <begin position="94"/>
        <end position="211"/>
    </location>
</feature>
<dbReference type="Pfam" id="PF25967">
    <property type="entry name" value="RND-MFP_C"/>
    <property type="match status" value="1"/>
</dbReference>
<name>A0ABT8RGB3_9BACT</name>
<evidence type="ECO:0000256" key="2">
    <source>
        <dbReference type="SAM" id="Coils"/>
    </source>
</evidence>
<evidence type="ECO:0000259" key="4">
    <source>
        <dbReference type="Pfam" id="PF25954"/>
    </source>
</evidence>
<comment type="similarity">
    <text evidence="1">Belongs to the membrane fusion protein (MFP) (TC 8.A.1) family.</text>
</comment>
<evidence type="ECO:0000259" key="6">
    <source>
        <dbReference type="Pfam" id="PF25973"/>
    </source>
</evidence>
<evidence type="ECO:0000313" key="8">
    <source>
        <dbReference type="Proteomes" id="UP001168528"/>
    </source>
</evidence>
<dbReference type="Pfam" id="PF25893">
    <property type="entry name" value="HH_CzcB"/>
    <property type="match status" value="1"/>
</dbReference>
<dbReference type="PANTHER" id="PTHR30469:SF15">
    <property type="entry name" value="HLYD FAMILY OF SECRETION PROTEINS"/>
    <property type="match status" value="1"/>
</dbReference>
<protein>
    <submittedName>
        <fullName evidence="7">Efflux RND transporter periplasmic adaptor subunit</fullName>
    </submittedName>
</protein>
<dbReference type="PROSITE" id="PS51257">
    <property type="entry name" value="PROKAR_LIPOPROTEIN"/>
    <property type="match status" value="1"/>
</dbReference>
<proteinExistence type="inferred from homology"/>
<accession>A0ABT8RGB3</accession>
<feature type="coiled-coil region" evidence="2">
    <location>
        <begin position="23"/>
        <end position="50"/>
    </location>
</feature>
<dbReference type="Gene3D" id="2.40.420.20">
    <property type="match status" value="1"/>
</dbReference>
<feature type="coiled-coil region" evidence="2">
    <location>
        <begin position="163"/>
        <end position="190"/>
    </location>
</feature>
<feature type="domain" description="Multidrug resistance protein MdtA-like C-terminal permuted SH3" evidence="5">
    <location>
        <begin position="302"/>
        <end position="365"/>
    </location>
</feature>
<sequence length="386" mass="41960">MKNIPMLFAFGLLLFACNNTSEVDQKKEELAKLKSQQQEIAGKIKSLETELATLAPVKNTEGRVKLVAVKAVEPQTFKHYLSVQGTVESDENILVSPKTGGVITSVRVNEGDRVSRGQVLAIIDDAVLLQSIEELKTGLDLANTVFEKQQNLWNQKIGSEVQYLQAKNSKESLERKLETLNSQLAMTRITSPISGVVDEVNIKPGEAAAPGLGVIRVVNLSNIKVKARMADSYIGKVKKGDEVKITLPDIKEEMQGKVSFVGQVVNPQSRTFDLEVSLSNKDNKLKPNMLAVVNINDQTAQDAIVIDANYVQQSEHGDIVFVAGKEGNNQKAQMRKVKTGLSYNGQVEVLAGLKVGEQLITSGYQDLVDGQTIKVSSSAANLTSAN</sequence>
<evidence type="ECO:0000259" key="3">
    <source>
        <dbReference type="Pfam" id="PF25893"/>
    </source>
</evidence>
<dbReference type="InterPro" id="IPR058792">
    <property type="entry name" value="Beta-barrel_RND_2"/>
</dbReference>
<dbReference type="NCBIfam" id="TIGR01730">
    <property type="entry name" value="RND_mfp"/>
    <property type="match status" value="1"/>
</dbReference>
<reference evidence="7" key="1">
    <citation type="submission" date="2023-07" db="EMBL/GenBank/DDBJ databases">
        <title>The genome sequence of Rhodocytophaga aerolata KACC 12507.</title>
        <authorList>
            <person name="Zhang X."/>
        </authorList>
    </citation>
    <scope>NUCLEOTIDE SEQUENCE</scope>
    <source>
        <strain evidence="7">KACC 12507</strain>
    </source>
</reference>
<keyword evidence="2" id="KW-0175">Coiled coil</keyword>
<feature type="domain" description="CzcB-like alpha-helical hairpin" evidence="3">
    <location>
        <begin position="137"/>
        <end position="185"/>
    </location>
</feature>
<gene>
    <name evidence="7" type="ORF">Q0590_33040</name>
</gene>
<dbReference type="SUPFAM" id="SSF111369">
    <property type="entry name" value="HlyD-like secretion proteins"/>
    <property type="match status" value="1"/>
</dbReference>
<dbReference type="Gene3D" id="2.40.50.100">
    <property type="match status" value="1"/>
</dbReference>
<dbReference type="InterPro" id="IPR058627">
    <property type="entry name" value="MdtA-like_C"/>
</dbReference>
<dbReference type="PANTHER" id="PTHR30469">
    <property type="entry name" value="MULTIDRUG RESISTANCE PROTEIN MDTA"/>
    <property type="match status" value="1"/>
</dbReference>
<dbReference type="RefSeq" id="WP_302041947.1">
    <property type="nucleotide sequence ID" value="NZ_JAUKPO010000044.1"/>
</dbReference>
<dbReference type="Pfam" id="PF25954">
    <property type="entry name" value="Beta-barrel_RND_2"/>
    <property type="match status" value="1"/>
</dbReference>
<comment type="caution">
    <text evidence="7">The sequence shown here is derived from an EMBL/GenBank/DDBJ whole genome shotgun (WGS) entry which is preliminary data.</text>
</comment>
<dbReference type="EMBL" id="JAUKPO010000044">
    <property type="protein sequence ID" value="MDO1451147.1"/>
    <property type="molecule type" value="Genomic_DNA"/>
</dbReference>
<feature type="domain" description="CusB-like beta-barrel" evidence="4">
    <location>
        <begin position="225"/>
        <end position="298"/>
    </location>
</feature>
<dbReference type="InterPro" id="IPR058648">
    <property type="entry name" value="HH_CzcB-like"/>
</dbReference>
<dbReference type="InterPro" id="IPR058647">
    <property type="entry name" value="BSH_CzcB-like"/>
</dbReference>